<organism evidence="2 3">
    <name type="scientific">Acer negundo</name>
    <name type="common">Box elder</name>
    <dbReference type="NCBI Taxonomy" id="4023"/>
    <lineage>
        <taxon>Eukaryota</taxon>
        <taxon>Viridiplantae</taxon>
        <taxon>Streptophyta</taxon>
        <taxon>Embryophyta</taxon>
        <taxon>Tracheophyta</taxon>
        <taxon>Spermatophyta</taxon>
        <taxon>Magnoliopsida</taxon>
        <taxon>eudicotyledons</taxon>
        <taxon>Gunneridae</taxon>
        <taxon>Pentapetalae</taxon>
        <taxon>rosids</taxon>
        <taxon>malvids</taxon>
        <taxon>Sapindales</taxon>
        <taxon>Sapindaceae</taxon>
        <taxon>Hippocastanoideae</taxon>
        <taxon>Acereae</taxon>
        <taxon>Acer</taxon>
    </lineage>
</organism>
<dbReference type="Proteomes" id="UP001064489">
    <property type="component" value="Chromosome 1"/>
</dbReference>
<gene>
    <name evidence="2" type="ORF">LWI28_004135</name>
</gene>
<feature type="compositionally biased region" description="Basic and acidic residues" evidence="1">
    <location>
        <begin position="1"/>
        <end position="23"/>
    </location>
</feature>
<reference evidence="2" key="2">
    <citation type="submission" date="2023-02" db="EMBL/GenBank/DDBJ databases">
        <authorList>
            <person name="Swenson N.G."/>
            <person name="Wegrzyn J.L."/>
            <person name="Mcevoy S.L."/>
        </authorList>
    </citation>
    <scope>NUCLEOTIDE SEQUENCE</scope>
    <source>
        <strain evidence="2">91603</strain>
        <tissue evidence="2">Leaf</tissue>
    </source>
</reference>
<evidence type="ECO:0000313" key="3">
    <source>
        <dbReference type="Proteomes" id="UP001064489"/>
    </source>
</evidence>
<keyword evidence="3" id="KW-1185">Reference proteome</keyword>
<protein>
    <submittedName>
        <fullName evidence="2">Uncharacterized protein</fullName>
    </submittedName>
</protein>
<sequence>MDKDSRPKEANMELDTGDKEGTVFRKGANGKNGRCFFFEECWGDDIECKRIVEEVWKSQSGWRNSLYDVLGKFDDCGKKLEKWNFKKQEGMRKDINSKRLALSRENKDGNGMNWKQIGRLKEELDSTLEIDERYWGKGQK</sequence>
<dbReference type="AlphaFoldDB" id="A0AAD5JIE4"/>
<reference evidence="2" key="1">
    <citation type="journal article" date="2022" name="Plant J.">
        <title>Strategies of tolerance reflected in two North American maple genomes.</title>
        <authorList>
            <person name="McEvoy S.L."/>
            <person name="Sezen U.U."/>
            <person name="Trouern-Trend A."/>
            <person name="McMahon S.M."/>
            <person name="Schaberg P.G."/>
            <person name="Yang J."/>
            <person name="Wegrzyn J.L."/>
            <person name="Swenson N.G."/>
        </authorList>
    </citation>
    <scope>NUCLEOTIDE SEQUENCE</scope>
    <source>
        <strain evidence="2">91603</strain>
    </source>
</reference>
<proteinExistence type="predicted"/>
<dbReference type="EMBL" id="JAJSOW010000003">
    <property type="protein sequence ID" value="KAI9194226.1"/>
    <property type="molecule type" value="Genomic_DNA"/>
</dbReference>
<feature type="region of interest" description="Disordered" evidence="1">
    <location>
        <begin position="1"/>
        <end position="30"/>
    </location>
</feature>
<evidence type="ECO:0000313" key="2">
    <source>
        <dbReference type="EMBL" id="KAI9194226.1"/>
    </source>
</evidence>
<comment type="caution">
    <text evidence="2">The sequence shown here is derived from an EMBL/GenBank/DDBJ whole genome shotgun (WGS) entry which is preliminary data.</text>
</comment>
<accession>A0AAD5JIE4</accession>
<name>A0AAD5JIE4_ACENE</name>
<evidence type="ECO:0000256" key="1">
    <source>
        <dbReference type="SAM" id="MobiDB-lite"/>
    </source>
</evidence>